<dbReference type="SUPFAM" id="SSF75217">
    <property type="entry name" value="alpha/beta knot"/>
    <property type="match status" value="1"/>
</dbReference>
<dbReference type="eggNOG" id="COG0566">
    <property type="taxonomic scope" value="Bacteria"/>
</dbReference>
<dbReference type="GO" id="GO:0006396">
    <property type="term" value="P:RNA processing"/>
    <property type="evidence" value="ECO:0007669"/>
    <property type="project" value="InterPro"/>
</dbReference>
<dbReference type="GO" id="GO:0005829">
    <property type="term" value="C:cytosol"/>
    <property type="evidence" value="ECO:0007669"/>
    <property type="project" value="TreeGrafter"/>
</dbReference>
<dbReference type="STRING" id="118168.MC7420_20"/>
<reference evidence="5 6" key="1">
    <citation type="submission" date="2008-07" db="EMBL/GenBank/DDBJ databases">
        <authorList>
            <person name="Tandeau de Marsac N."/>
            <person name="Ferriera S."/>
            <person name="Johnson J."/>
            <person name="Kravitz S."/>
            <person name="Beeson K."/>
            <person name="Sutton G."/>
            <person name="Rogers Y.-H."/>
            <person name="Friedman R."/>
            <person name="Frazier M."/>
            <person name="Venter J.C."/>
        </authorList>
    </citation>
    <scope>NUCLEOTIDE SEQUENCE [LARGE SCALE GENOMIC DNA]</scope>
    <source>
        <strain evidence="5 6">PCC 7420</strain>
    </source>
</reference>
<dbReference type="InterPro" id="IPR001537">
    <property type="entry name" value="SpoU_MeTrfase"/>
</dbReference>
<comment type="similarity">
    <text evidence="1">Belongs to the class IV-like SAM-binding methyltransferase superfamily. RNA methyltransferase TrmH family.</text>
</comment>
<dbReference type="OrthoDB" id="9794400at2"/>
<proteinExistence type="inferred from homology"/>
<dbReference type="RefSeq" id="WP_006105620.1">
    <property type="nucleotide sequence ID" value="NZ_DS989872.1"/>
</dbReference>
<dbReference type="Pfam" id="PF08032">
    <property type="entry name" value="SpoU_sub_bind"/>
    <property type="match status" value="1"/>
</dbReference>
<dbReference type="SMART" id="SM00967">
    <property type="entry name" value="SpoU_sub_bind"/>
    <property type="match status" value="1"/>
</dbReference>
<evidence type="ECO:0000259" key="4">
    <source>
        <dbReference type="SMART" id="SM00967"/>
    </source>
</evidence>
<dbReference type="CDD" id="cd18095">
    <property type="entry name" value="SpoU-like_rRNA-MTase"/>
    <property type="match status" value="1"/>
</dbReference>
<keyword evidence="6" id="KW-1185">Reference proteome</keyword>
<evidence type="ECO:0000256" key="1">
    <source>
        <dbReference type="ARBA" id="ARBA00007228"/>
    </source>
</evidence>
<evidence type="ECO:0000256" key="3">
    <source>
        <dbReference type="ARBA" id="ARBA00022679"/>
    </source>
</evidence>
<dbReference type="GO" id="GO:0032259">
    <property type="term" value="P:methylation"/>
    <property type="evidence" value="ECO:0007669"/>
    <property type="project" value="UniProtKB-KW"/>
</dbReference>
<dbReference type="Pfam" id="PF00588">
    <property type="entry name" value="SpoU_methylase"/>
    <property type="match status" value="1"/>
</dbReference>
<dbReference type="InterPro" id="IPR004441">
    <property type="entry name" value="rRNA_MeTrfase_TrmH"/>
</dbReference>
<dbReference type="InterPro" id="IPR029028">
    <property type="entry name" value="Alpha/beta_knot_MTases"/>
</dbReference>
<keyword evidence="2 5" id="KW-0489">Methyltransferase</keyword>
<dbReference type="EMBL" id="DS989872">
    <property type="protein sequence ID" value="EDX71454.1"/>
    <property type="molecule type" value="Genomic_DNA"/>
</dbReference>
<dbReference type="SUPFAM" id="SSF55315">
    <property type="entry name" value="L30e-like"/>
    <property type="match status" value="1"/>
</dbReference>
<evidence type="ECO:0000256" key="2">
    <source>
        <dbReference type="ARBA" id="ARBA00022603"/>
    </source>
</evidence>
<organism evidence="5 6">
    <name type="scientific">Coleofasciculus chthonoplastes PCC 7420</name>
    <dbReference type="NCBI Taxonomy" id="118168"/>
    <lineage>
        <taxon>Bacteria</taxon>
        <taxon>Bacillati</taxon>
        <taxon>Cyanobacteriota</taxon>
        <taxon>Cyanophyceae</taxon>
        <taxon>Coleofasciculales</taxon>
        <taxon>Coleofasciculaceae</taxon>
        <taxon>Coleofasciculus</taxon>
    </lineage>
</organism>
<gene>
    <name evidence="5" type="ORF">MC7420_20</name>
</gene>
<accession>B4W2Z7</accession>
<dbReference type="InterPro" id="IPR029026">
    <property type="entry name" value="tRNA_m1G_MTases_N"/>
</dbReference>
<dbReference type="Proteomes" id="UP000003835">
    <property type="component" value="Unassembled WGS sequence"/>
</dbReference>
<dbReference type="GO" id="GO:0008173">
    <property type="term" value="F:RNA methyltransferase activity"/>
    <property type="evidence" value="ECO:0007669"/>
    <property type="project" value="InterPro"/>
</dbReference>
<keyword evidence="3 5" id="KW-0808">Transferase</keyword>
<dbReference type="AlphaFoldDB" id="B4W2Z7"/>
<feature type="domain" description="RNA 2-O ribose methyltransferase substrate binding" evidence="4">
    <location>
        <begin position="15"/>
        <end position="92"/>
    </location>
</feature>
<dbReference type="InterPro" id="IPR013123">
    <property type="entry name" value="SpoU_subst-bd"/>
</dbReference>
<dbReference type="InterPro" id="IPR029064">
    <property type="entry name" value="Ribosomal_eL30-like_sf"/>
</dbReference>
<dbReference type="GO" id="GO:0003723">
    <property type="term" value="F:RNA binding"/>
    <property type="evidence" value="ECO:0007669"/>
    <property type="project" value="InterPro"/>
</dbReference>
<dbReference type="HOGENOM" id="CLU_021322_0_1_3"/>
<sequence>MKTNQTKHPRDKFITVYGRKPVLEALSNPDIIIDKLLIANNARGEFIDEIIKQARQRGVKVSRESPKYITRISRNGRHDQGVVVDVIPPAMEALSTYLERQQSHPPNQKPQTHKFLALDGVKNPSNVGMIIRTCLAAGFDGIILPRKGCPDLNPLVIKASAGTAFYTRVLRCAELSDALQQLRQANYTIYGLSGTATSTLYNLSFSPFSVFVLGNETEGINRDHHNLIDTWVSIPIEFPAESLNVASAAAVVCFELKRQHLEQHSSNRH</sequence>
<dbReference type="Gene3D" id="3.30.1330.30">
    <property type="match status" value="1"/>
</dbReference>
<dbReference type="Gene3D" id="3.40.1280.10">
    <property type="match status" value="1"/>
</dbReference>
<name>B4W2Z7_9CYAN</name>
<evidence type="ECO:0000313" key="5">
    <source>
        <dbReference type="EMBL" id="EDX71454.1"/>
    </source>
</evidence>
<dbReference type="PANTHER" id="PTHR46429">
    <property type="entry name" value="23S RRNA (GUANOSINE-2'-O-)-METHYLTRANSFERASE RLMB"/>
    <property type="match status" value="1"/>
</dbReference>
<dbReference type="PANTHER" id="PTHR46429:SF1">
    <property type="entry name" value="23S RRNA (GUANOSINE-2'-O-)-METHYLTRANSFERASE RLMB"/>
    <property type="match status" value="1"/>
</dbReference>
<evidence type="ECO:0000313" key="6">
    <source>
        <dbReference type="Proteomes" id="UP000003835"/>
    </source>
</evidence>
<protein>
    <submittedName>
        <fullName evidence="5">RNA methyltransferase, TrmH family, group 3</fullName>
    </submittedName>
</protein>